<protein>
    <submittedName>
        <fullName evidence="1">Uncharacterized protein</fullName>
    </submittedName>
</protein>
<sequence length="70" mass="8396">MAVNQARIFEQLEQITHELNRDEFIYGFMAAFDFPKSTIMQMSVIWRSGILRAFSRRKWRVNRLCQGINK</sequence>
<evidence type="ECO:0000313" key="2">
    <source>
        <dbReference type="Proteomes" id="UP001377830"/>
    </source>
</evidence>
<gene>
    <name evidence="1" type="ORF">PEC302110_34530</name>
</gene>
<name>A0AAN0MMQ3_9GAMM</name>
<dbReference type="GeneID" id="66567153"/>
<reference evidence="2" key="1">
    <citation type="journal article" date="2024" name="Int. J. Syst. Evol. Microbiol.">
        <title>Pectobacterium araliae sp. nov., a pathogen causing bacterial soft rot of Japanese angelica tree in Japan.</title>
        <authorList>
            <person name="Sawada H."/>
            <person name="Someya N."/>
            <person name="Morohoshi T."/>
            <person name="Ono M."/>
            <person name="Satou M."/>
        </authorList>
    </citation>
    <scope>NUCLEOTIDE SEQUENCE [LARGE SCALE GENOMIC DNA]</scope>
    <source>
        <strain evidence="2">MAFF 302110</strain>
    </source>
</reference>
<dbReference type="AlphaFoldDB" id="A0AAN0MMQ3"/>
<dbReference type="KEGG" id="parl:PEC302110_34530"/>
<dbReference type="EMBL" id="AP028908">
    <property type="protein sequence ID" value="BES86356.1"/>
    <property type="molecule type" value="Genomic_DNA"/>
</dbReference>
<organism evidence="1 2">
    <name type="scientific">Pectobacterium araliae</name>
    <dbReference type="NCBI Taxonomy" id="3073862"/>
    <lineage>
        <taxon>Bacteria</taxon>
        <taxon>Pseudomonadati</taxon>
        <taxon>Pseudomonadota</taxon>
        <taxon>Gammaproteobacteria</taxon>
        <taxon>Enterobacterales</taxon>
        <taxon>Pectobacteriaceae</taxon>
        <taxon>Pectobacterium</taxon>
    </lineage>
</organism>
<accession>A0AAN0MMQ3</accession>
<evidence type="ECO:0000313" key="1">
    <source>
        <dbReference type="EMBL" id="BES86356.1"/>
    </source>
</evidence>
<dbReference type="RefSeq" id="WP_023638430.1">
    <property type="nucleotide sequence ID" value="NZ_AP028908.1"/>
</dbReference>
<keyword evidence="2" id="KW-1185">Reference proteome</keyword>
<proteinExistence type="predicted"/>
<dbReference type="Proteomes" id="UP001377830">
    <property type="component" value="Chromosome"/>
</dbReference>